<accession>R7QE10</accession>
<dbReference type="InterPro" id="IPR036844">
    <property type="entry name" value="Hint_dom_sf"/>
</dbReference>
<feature type="chain" id="PRO_5004454655" description="Hint domain-containing protein" evidence="2">
    <location>
        <begin position="21"/>
        <end position="452"/>
    </location>
</feature>
<dbReference type="Gramene" id="CDF36324">
    <property type="protein sequence ID" value="CDF36324"/>
    <property type="gene ID" value="CHC_T00004732001"/>
</dbReference>
<protein>
    <recommendedName>
        <fullName evidence="3">Hint domain-containing protein</fullName>
    </recommendedName>
</protein>
<proteinExistence type="predicted"/>
<evidence type="ECO:0000256" key="1">
    <source>
        <dbReference type="SAM" id="MobiDB-lite"/>
    </source>
</evidence>
<feature type="compositionally biased region" description="Low complexity" evidence="1">
    <location>
        <begin position="120"/>
        <end position="130"/>
    </location>
</feature>
<dbReference type="PANTHER" id="PTHR46706:SF12">
    <property type="entry name" value="PROTEIN QUA-1-RELATED"/>
    <property type="match status" value="1"/>
</dbReference>
<dbReference type="RefSeq" id="XP_005716143.1">
    <property type="nucleotide sequence ID" value="XM_005716086.1"/>
</dbReference>
<feature type="region of interest" description="Disordered" evidence="1">
    <location>
        <begin position="101"/>
        <end position="136"/>
    </location>
</feature>
<organism evidence="4 5">
    <name type="scientific">Chondrus crispus</name>
    <name type="common">Carrageen Irish moss</name>
    <name type="synonym">Polymorpha crispa</name>
    <dbReference type="NCBI Taxonomy" id="2769"/>
    <lineage>
        <taxon>Eukaryota</taxon>
        <taxon>Rhodophyta</taxon>
        <taxon>Florideophyceae</taxon>
        <taxon>Rhodymeniophycidae</taxon>
        <taxon>Gigartinales</taxon>
        <taxon>Gigartinaceae</taxon>
        <taxon>Chondrus</taxon>
    </lineage>
</organism>
<dbReference type="CDD" id="cd00081">
    <property type="entry name" value="Hint"/>
    <property type="match status" value="1"/>
</dbReference>
<dbReference type="AlphaFoldDB" id="R7QE10"/>
<evidence type="ECO:0000313" key="4">
    <source>
        <dbReference type="EMBL" id="CDF36324.1"/>
    </source>
</evidence>
<dbReference type="InterPro" id="IPR052140">
    <property type="entry name" value="Dev_Signal_Hedgehog-like"/>
</dbReference>
<dbReference type="InterPro" id="IPR001767">
    <property type="entry name" value="Hedgehog_Hint"/>
</dbReference>
<dbReference type="GeneID" id="17323863"/>
<keyword evidence="5" id="KW-1185">Reference proteome</keyword>
<dbReference type="Proteomes" id="UP000012073">
    <property type="component" value="Unassembled WGS sequence"/>
</dbReference>
<feature type="signal peptide" evidence="2">
    <location>
        <begin position="1"/>
        <end position="20"/>
    </location>
</feature>
<dbReference type="GO" id="GO:0016540">
    <property type="term" value="P:protein autoprocessing"/>
    <property type="evidence" value="ECO:0007669"/>
    <property type="project" value="InterPro"/>
</dbReference>
<dbReference type="Pfam" id="PF01079">
    <property type="entry name" value="Hint"/>
    <property type="match status" value="1"/>
</dbReference>
<dbReference type="Gene3D" id="2.170.16.10">
    <property type="entry name" value="Hedgehog/Intein (Hint) domain"/>
    <property type="match status" value="1"/>
</dbReference>
<dbReference type="STRING" id="2769.R7QE10"/>
<dbReference type="PANTHER" id="PTHR46706">
    <property type="entry name" value="PROTEIN QUA-1-RELATED"/>
    <property type="match status" value="1"/>
</dbReference>
<evidence type="ECO:0000259" key="3">
    <source>
        <dbReference type="SMART" id="SM00306"/>
    </source>
</evidence>
<dbReference type="KEGG" id="ccp:CHC_T00004732001"/>
<dbReference type="InterPro" id="IPR003587">
    <property type="entry name" value="Hint_dom_N"/>
</dbReference>
<name>R7QE10_CHOCR</name>
<feature type="domain" description="Hint" evidence="3">
    <location>
        <begin position="341"/>
        <end position="433"/>
    </location>
</feature>
<keyword evidence="2" id="KW-0732">Signal</keyword>
<evidence type="ECO:0000256" key="2">
    <source>
        <dbReference type="SAM" id="SignalP"/>
    </source>
</evidence>
<dbReference type="EMBL" id="HG001771">
    <property type="protein sequence ID" value="CDF36324.1"/>
    <property type="molecule type" value="Genomic_DNA"/>
</dbReference>
<dbReference type="SMART" id="SM00306">
    <property type="entry name" value="HintN"/>
    <property type="match status" value="1"/>
</dbReference>
<sequence>MARRAAAVLLSLALLPLSLSFPLSAVSRQTTVTSCDDWVSVYNDYWSKFPQCHRGLSTTQCCELYDLMDKSIRIFESSLGCVVTNLQVFAERYAAHCKGGTGMEDTGSSPPTATTPPPAATDTAATTYSGSSGGTEGGHGCGSTGCQTRPTGYCSCCPTCCNYNAARAVHELKPRFLLPASLTLRTGSCINCSNPGGCACDASRCGECNSCQAPSPPPPPAEPKCHQCCSTCCRSGRSTVQLLTKRETLPVSAANVESRCGCGGSGDIHCSTHCSGCARPNACDVCRQGCTNCPVECHSQYSCSSTSGGTCPSCPPSGGSGASTNAGGEQQQAPRDDDDGSVCFGAEAMVQVAGGKRKRMDEVKVGDVVHVGHGVYSEVFLFTHRSDVHVAMFVNLHTKKGTLSATEGHFVHSSRGVVPAETLQVGDLIPTDQGKWERVVEISSELCTETLW</sequence>
<gene>
    <name evidence="4" type="ORF">CHC_T00004732001</name>
</gene>
<evidence type="ECO:0000313" key="5">
    <source>
        <dbReference type="Proteomes" id="UP000012073"/>
    </source>
</evidence>
<dbReference type="SUPFAM" id="SSF51294">
    <property type="entry name" value="Hedgehog/intein (Hint) domain"/>
    <property type="match status" value="1"/>
</dbReference>
<reference evidence="5" key="1">
    <citation type="journal article" date="2013" name="Proc. Natl. Acad. Sci. U.S.A.">
        <title>Genome structure and metabolic features in the red seaweed Chondrus crispus shed light on evolution of the Archaeplastida.</title>
        <authorList>
            <person name="Collen J."/>
            <person name="Porcel B."/>
            <person name="Carre W."/>
            <person name="Ball S.G."/>
            <person name="Chaparro C."/>
            <person name="Tonon T."/>
            <person name="Barbeyron T."/>
            <person name="Michel G."/>
            <person name="Noel B."/>
            <person name="Valentin K."/>
            <person name="Elias M."/>
            <person name="Artiguenave F."/>
            <person name="Arun A."/>
            <person name="Aury J.M."/>
            <person name="Barbosa-Neto J.F."/>
            <person name="Bothwell J.H."/>
            <person name="Bouget F.Y."/>
            <person name="Brillet L."/>
            <person name="Cabello-Hurtado F."/>
            <person name="Capella-Gutierrez S."/>
            <person name="Charrier B."/>
            <person name="Cladiere L."/>
            <person name="Cock J.M."/>
            <person name="Coelho S.M."/>
            <person name="Colleoni C."/>
            <person name="Czjzek M."/>
            <person name="Da Silva C."/>
            <person name="Delage L."/>
            <person name="Denoeud F."/>
            <person name="Deschamps P."/>
            <person name="Dittami S.M."/>
            <person name="Gabaldon T."/>
            <person name="Gachon C.M."/>
            <person name="Groisillier A."/>
            <person name="Herve C."/>
            <person name="Jabbari K."/>
            <person name="Katinka M."/>
            <person name="Kloareg B."/>
            <person name="Kowalczyk N."/>
            <person name="Labadie K."/>
            <person name="Leblanc C."/>
            <person name="Lopez P.J."/>
            <person name="McLachlan D.H."/>
            <person name="Meslet-Cladiere L."/>
            <person name="Moustafa A."/>
            <person name="Nehr Z."/>
            <person name="Nyvall Collen P."/>
            <person name="Panaud O."/>
            <person name="Partensky F."/>
            <person name="Poulain J."/>
            <person name="Rensing S.A."/>
            <person name="Rousvoal S."/>
            <person name="Samson G."/>
            <person name="Symeonidi A."/>
            <person name="Weissenbach J."/>
            <person name="Zambounis A."/>
            <person name="Wincker P."/>
            <person name="Boyen C."/>
        </authorList>
    </citation>
    <scope>NUCLEOTIDE SEQUENCE [LARGE SCALE GENOMIC DNA]</scope>
    <source>
        <strain evidence="5">cv. Stackhouse</strain>
    </source>
</reference>